<proteinExistence type="predicted"/>
<organism evidence="1">
    <name type="scientific">Pithovirus LCPAC403</name>
    <dbReference type="NCBI Taxonomy" id="2506596"/>
    <lineage>
        <taxon>Viruses</taxon>
        <taxon>Pithoviruses</taxon>
    </lineage>
</organism>
<dbReference type="EMBL" id="MK500589">
    <property type="protein sequence ID" value="QBK92999.1"/>
    <property type="molecule type" value="Genomic_DNA"/>
</dbReference>
<protein>
    <submittedName>
        <fullName evidence="1">Uncharacterized protein</fullName>
    </submittedName>
</protein>
<reference evidence="1" key="1">
    <citation type="journal article" date="2019" name="MBio">
        <title>Virus Genomes from Deep Sea Sediments Expand the Ocean Megavirome and Support Independent Origins of Viral Gigantism.</title>
        <authorList>
            <person name="Backstrom D."/>
            <person name="Yutin N."/>
            <person name="Jorgensen S.L."/>
            <person name="Dharamshi J."/>
            <person name="Homa F."/>
            <person name="Zaremba-Niedwiedzka K."/>
            <person name="Spang A."/>
            <person name="Wolf Y.I."/>
            <person name="Koonin E.V."/>
            <person name="Ettema T.J."/>
        </authorList>
    </citation>
    <scope>NUCLEOTIDE SEQUENCE</scope>
</reference>
<gene>
    <name evidence="1" type="ORF">LCPAC403_01330</name>
</gene>
<sequence length="168" mass="19427">MSIFTLKHADKFGYFGTFDEAHKVGKEYLGAEIKEVKCEGYQSEKLYTMGGIFFTDVKSASLYTRRWDVGMINKIFEGMQNSKVYGLAYMFYIASIWGVDDIDRAFDVVKKRGDLYQIKKGVFNVPTKIIHLPDEITENYRLVYEMAIIHSKLYNSIECTDDEDNSNT</sequence>
<accession>A0A481ZD75</accession>
<name>A0A481ZD75_9VIRU</name>
<evidence type="ECO:0000313" key="1">
    <source>
        <dbReference type="EMBL" id="QBK92999.1"/>
    </source>
</evidence>